<comment type="subcellular location">
    <subcellularLocation>
        <location evidence="10">Cytoplasm</location>
    </subcellularLocation>
</comment>
<keyword evidence="4 10" id="KW-0378">Hydrolase</keyword>
<dbReference type="GO" id="GO:0008360">
    <property type="term" value="P:regulation of cell shape"/>
    <property type="evidence" value="ECO:0007669"/>
    <property type="project" value="UniProtKB-KW"/>
</dbReference>
<feature type="binding site" evidence="10">
    <location>
        <position position="138"/>
    </location>
    <ligand>
        <name>substrate</name>
    </ligand>
</feature>
<dbReference type="Proteomes" id="UP000070250">
    <property type="component" value="Chromosome"/>
</dbReference>
<feature type="active site" description="Proton donor/acceptor" evidence="10">
    <location>
        <position position="181"/>
    </location>
</feature>
<dbReference type="EC" id="3.2.1.52" evidence="10"/>
<keyword evidence="8 10" id="KW-0131">Cell cycle</keyword>
<evidence type="ECO:0000256" key="6">
    <source>
        <dbReference type="ARBA" id="ARBA00022984"/>
    </source>
</evidence>
<dbReference type="AlphaFoldDB" id="A0A127FA46"/>
<proteinExistence type="inferred from homology"/>
<dbReference type="InterPro" id="IPR017853">
    <property type="entry name" value="GH"/>
</dbReference>
<keyword evidence="2 10" id="KW-0963">Cytoplasm</keyword>
<organism evidence="12 13">
    <name type="scientific">Steroidobacter denitrificans</name>
    <dbReference type="NCBI Taxonomy" id="465721"/>
    <lineage>
        <taxon>Bacteria</taxon>
        <taxon>Pseudomonadati</taxon>
        <taxon>Pseudomonadota</taxon>
        <taxon>Gammaproteobacteria</taxon>
        <taxon>Steroidobacterales</taxon>
        <taxon>Steroidobacteraceae</taxon>
        <taxon>Steroidobacter</taxon>
    </lineage>
</organism>
<keyword evidence="7 10" id="KW-0326">Glycosidase</keyword>
<dbReference type="HAMAP" id="MF_00364">
    <property type="entry name" value="NagZ"/>
    <property type="match status" value="1"/>
</dbReference>
<feature type="binding site" evidence="10">
    <location>
        <begin position="168"/>
        <end position="169"/>
    </location>
    <ligand>
        <name>substrate</name>
    </ligand>
</feature>
<evidence type="ECO:0000256" key="5">
    <source>
        <dbReference type="ARBA" id="ARBA00022960"/>
    </source>
</evidence>
<evidence type="ECO:0000256" key="9">
    <source>
        <dbReference type="ARBA" id="ARBA00023316"/>
    </source>
</evidence>
<dbReference type="GO" id="GO:0005975">
    <property type="term" value="P:carbohydrate metabolic process"/>
    <property type="evidence" value="ECO:0007669"/>
    <property type="project" value="InterPro"/>
</dbReference>
<dbReference type="InterPro" id="IPR036962">
    <property type="entry name" value="Glyco_hydro_3_N_sf"/>
</dbReference>
<dbReference type="SUPFAM" id="SSF51445">
    <property type="entry name" value="(Trans)glycosidases"/>
    <property type="match status" value="1"/>
</dbReference>
<sequence length="350" mass="38158">MTLGPLMIDVQGVELTPEDRELLQHPSIGAVILFTRNFDSIGQLERLVAEIRALRTPALLVTVDHEGGRVQRFRHDFTVLPSMRVLGRVYDLDASAGRTLARQCGWLMAAELRAVDIDISFAPCVDLDYGMSSVIGDRAFHRDPHIVAELAIAFMGGMREAGMMATAKHFPGHGAVVADSHVALPVDRRTLADLAEDLYPYRRLIENGLASIMAAHVLFSAVDEHPAGFSSRWLQEELRGRLGFQGAIFSDDLSMAGAGVAGDMVARAQAALAAGCDVLSCCNNRQGVLQVIDAMQGRGNPSSQIRMARLHGKRGESRLDRLALRALPQWLSCERAVQGCLERPDLELDA</sequence>
<dbReference type="PANTHER" id="PTHR30480:SF13">
    <property type="entry name" value="BETA-HEXOSAMINIDASE"/>
    <property type="match status" value="1"/>
</dbReference>
<dbReference type="PANTHER" id="PTHR30480">
    <property type="entry name" value="BETA-HEXOSAMINIDASE-RELATED"/>
    <property type="match status" value="1"/>
</dbReference>
<keyword evidence="13" id="KW-1185">Reference proteome</keyword>
<comment type="pathway">
    <text evidence="10">Cell wall biogenesis; peptidoglycan recycling.</text>
</comment>
<evidence type="ECO:0000256" key="3">
    <source>
        <dbReference type="ARBA" id="ARBA00022618"/>
    </source>
</evidence>
<dbReference type="GO" id="GO:0005737">
    <property type="term" value="C:cytoplasm"/>
    <property type="evidence" value="ECO:0007669"/>
    <property type="project" value="UniProtKB-SubCell"/>
</dbReference>
<comment type="similarity">
    <text evidence="10">Belongs to the glycosyl hydrolase 3 family. NagZ subfamily.</text>
</comment>
<dbReference type="InterPro" id="IPR022956">
    <property type="entry name" value="Beta_hexosaminidase_bac"/>
</dbReference>
<evidence type="ECO:0000256" key="2">
    <source>
        <dbReference type="ARBA" id="ARBA00022490"/>
    </source>
</evidence>
<dbReference type="InterPro" id="IPR050226">
    <property type="entry name" value="NagZ_Beta-hexosaminidase"/>
</dbReference>
<dbReference type="GO" id="GO:0004563">
    <property type="term" value="F:beta-N-acetylhexosaminidase activity"/>
    <property type="evidence" value="ECO:0007669"/>
    <property type="project" value="UniProtKB-UniRule"/>
</dbReference>
<dbReference type="STRING" id="465721.ACG33_09340"/>
<feature type="site" description="Important for catalytic activity" evidence="10">
    <location>
        <position position="179"/>
    </location>
</feature>
<feature type="binding site" evidence="10">
    <location>
        <position position="72"/>
    </location>
    <ligand>
        <name>substrate</name>
    </ligand>
</feature>
<dbReference type="Pfam" id="PF00933">
    <property type="entry name" value="Glyco_hydro_3"/>
    <property type="match status" value="1"/>
</dbReference>
<name>A0A127FA46_STEDE</name>
<dbReference type="GO" id="GO:0071555">
    <property type="term" value="P:cell wall organization"/>
    <property type="evidence" value="ECO:0007669"/>
    <property type="project" value="UniProtKB-KW"/>
</dbReference>
<keyword evidence="6 10" id="KW-0573">Peptidoglycan synthesis</keyword>
<keyword evidence="9 10" id="KW-0961">Cell wall biogenesis/degradation</keyword>
<dbReference type="KEGG" id="sdf:ACG33_09340"/>
<dbReference type="GO" id="GO:0009252">
    <property type="term" value="P:peptidoglycan biosynthetic process"/>
    <property type="evidence" value="ECO:0007669"/>
    <property type="project" value="UniProtKB-KW"/>
</dbReference>
<dbReference type="UniPathway" id="UPA00544"/>
<keyword evidence="3 10" id="KW-0132">Cell division</keyword>
<keyword evidence="5 10" id="KW-0133">Cell shape</keyword>
<evidence type="ECO:0000256" key="7">
    <source>
        <dbReference type="ARBA" id="ARBA00023295"/>
    </source>
</evidence>
<dbReference type="RefSeq" id="WP_066920635.1">
    <property type="nucleotide sequence ID" value="NZ_CP011971.1"/>
</dbReference>
<evidence type="ECO:0000256" key="10">
    <source>
        <dbReference type="HAMAP-Rule" id="MF_00364"/>
    </source>
</evidence>
<dbReference type="EMBL" id="CP011971">
    <property type="protein sequence ID" value="AMN47293.1"/>
    <property type="molecule type" value="Genomic_DNA"/>
</dbReference>
<comment type="catalytic activity">
    <reaction evidence="1 10">
        <text>Hydrolysis of terminal non-reducing N-acetyl-D-hexosamine residues in N-acetyl-beta-D-hexosaminides.</text>
        <dbReference type="EC" id="3.2.1.52"/>
    </reaction>
</comment>
<evidence type="ECO:0000256" key="4">
    <source>
        <dbReference type="ARBA" id="ARBA00022801"/>
    </source>
</evidence>
<dbReference type="PATRIC" id="fig|465721.4.peg.1985"/>
<dbReference type="Gene3D" id="3.20.20.300">
    <property type="entry name" value="Glycoside hydrolase, family 3, N-terminal domain"/>
    <property type="match status" value="1"/>
</dbReference>
<feature type="binding site" evidence="10">
    <location>
        <position position="64"/>
    </location>
    <ligand>
        <name>substrate</name>
    </ligand>
</feature>
<evidence type="ECO:0000259" key="11">
    <source>
        <dbReference type="Pfam" id="PF00933"/>
    </source>
</evidence>
<comment type="function">
    <text evidence="10">Plays a role in peptidoglycan recycling by cleaving the terminal beta-1,4-linked N-acetylglucosamine (GlcNAc) from peptide-linked peptidoglycan fragments, giving rise to free GlcNAc, anhydro-N-acetylmuramic acid and anhydro-N-acetylmuramic acid-linked peptides.</text>
</comment>
<dbReference type="NCBIfam" id="NF003740">
    <property type="entry name" value="PRK05337.1"/>
    <property type="match status" value="1"/>
</dbReference>
<dbReference type="OrthoDB" id="9786661at2"/>
<evidence type="ECO:0000313" key="12">
    <source>
        <dbReference type="EMBL" id="AMN47293.1"/>
    </source>
</evidence>
<dbReference type="GO" id="GO:0009254">
    <property type="term" value="P:peptidoglycan turnover"/>
    <property type="evidence" value="ECO:0007669"/>
    <property type="project" value="UniProtKB-UniRule"/>
</dbReference>
<protein>
    <recommendedName>
        <fullName evidence="10">Beta-hexosaminidase</fullName>
        <ecNumber evidence="10">3.2.1.52</ecNumber>
    </recommendedName>
    <alternativeName>
        <fullName evidence="10">Beta-N-acetylhexosaminidase</fullName>
    </alternativeName>
    <alternativeName>
        <fullName evidence="10">N-acetyl-beta-glucosaminidase</fullName>
    </alternativeName>
</protein>
<accession>A0A127FA46</accession>
<feature type="domain" description="Glycoside hydrolase family 3 N-terminal" evidence="11">
    <location>
        <begin position="14"/>
        <end position="294"/>
    </location>
</feature>
<feature type="active site" description="Nucleophile" evidence="10">
    <location>
        <position position="251"/>
    </location>
</feature>
<dbReference type="GO" id="GO:0051301">
    <property type="term" value="P:cell division"/>
    <property type="evidence" value="ECO:0007669"/>
    <property type="project" value="UniProtKB-KW"/>
</dbReference>
<evidence type="ECO:0000256" key="8">
    <source>
        <dbReference type="ARBA" id="ARBA00023306"/>
    </source>
</evidence>
<reference evidence="12 13" key="1">
    <citation type="submission" date="2015-06" db="EMBL/GenBank/DDBJ databases">
        <title>A Comprehensive Approach to Explore the Metabolic and Phylogenetic Diversity of Bacterial Steroid Degradation in the Environment: Testosterone as an Example.</title>
        <authorList>
            <person name="Yang F.-C."/>
            <person name="Chen Y.-L."/>
            <person name="Yu C.-P."/>
            <person name="Tang S.-L."/>
            <person name="Wang P.-H."/>
            <person name="Ismail W."/>
            <person name="Wang C.-H."/>
            <person name="Yang C.-Y."/>
            <person name="Chiang Y.-R."/>
        </authorList>
    </citation>
    <scope>NUCLEOTIDE SEQUENCE [LARGE SCALE GENOMIC DNA]</scope>
    <source>
        <strain evidence="12 13">DSM 18526</strain>
    </source>
</reference>
<evidence type="ECO:0000313" key="13">
    <source>
        <dbReference type="Proteomes" id="UP000070250"/>
    </source>
</evidence>
<evidence type="ECO:0000256" key="1">
    <source>
        <dbReference type="ARBA" id="ARBA00001231"/>
    </source>
</evidence>
<dbReference type="InterPro" id="IPR001764">
    <property type="entry name" value="Glyco_hydro_3_N"/>
</dbReference>
<gene>
    <name evidence="10" type="primary">nagZ</name>
    <name evidence="12" type="ORF">ACG33_09340</name>
</gene>